<name>M5RTW0_9BACT</name>
<protein>
    <submittedName>
        <fullName evidence="1">Uncharacterized protein</fullName>
    </submittedName>
</protein>
<keyword evidence="2" id="KW-1185">Reference proteome</keyword>
<dbReference type="PATRIC" id="fig|1265738.3.peg.4289"/>
<reference evidence="1 2" key="1">
    <citation type="journal article" date="2013" name="Mar. Genomics">
        <title>Expression of sulfatases in Rhodopirellula baltica and the diversity of sulfatases in the genus Rhodopirellula.</title>
        <authorList>
            <person name="Wegner C.E."/>
            <person name="Richter-Heitmann T."/>
            <person name="Klindworth A."/>
            <person name="Klockow C."/>
            <person name="Richter M."/>
            <person name="Achstetter T."/>
            <person name="Glockner F.O."/>
            <person name="Harder J."/>
        </authorList>
    </citation>
    <scope>NUCLEOTIDE SEQUENCE [LARGE SCALE GENOMIC DNA]</scope>
    <source>
        <strain evidence="1 2">SM1</strain>
    </source>
</reference>
<dbReference type="EMBL" id="ANOG01000613">
    <property type="protein sequence ID" value="EMI18807.1"/>
    <property type="molecule type" value="Genomic_DNA"/>
</dbReference>
<accession>M5RTW0</accession>
<proteinExistence type="predicted"/>
<evidence type="ECO:0000313" key="1">
    <source>
        <dbReference type="EMBL" id="EMI18807.1"/>
    </source>
</evidence>
<organism evidence="1 2">
    <name type="scientific">Rhodopirellula maiorica SM1</name>
    <dbReference type="NCBI Taxonomy" id="1265738"/>
    <lineage>
        <taxon>Bacteria</taxon>
        <taxon>Pseudomonadati</taxon>
        <taxon>Planctomycetota</taxon>
        <taxon>Planctomycetia</taxon>
        <taxon>Pirellulales</taxon>
        <taxon>Pirellulaceae</taxon>
        <taxon>Novipirellula</taxon>
    </lineage>
</organism>
<comment type="caution">
    <text evidence="1">The sequence shown here is derived from an EMBL/GenBank/DDBJ whole genome shotgun (WGS) entry which is preliminary data.</text>
</comment>
<evidence type="ECO:0000313" key="2">
    <source>
        <dbReference type="Proteomes" id="UP000011991"/>
    </source>
</evidence>
<dbReference type="AlphaFoldDB" id="M5RTW0"/>
<dbReference type="Proteomes" id="UP000011991">
    <property type="component" value="Unassembled WGS sequence"/>
</dbReference>
<sequence>MEFRPEMDDVVNGFAQKFGLSRTFGCGQIEAWRFRSLWFGQKNSCDRNEKAPRRQNHFLFIPQHAVTAA</sequence>
<gene>
    <name evidence="1" type="ORF">RMSM_04282</name>
</gene>